<dbReference type="RefSeq" id="WP_012537446.1">
    <property type="nucleotide sequence ID" value="NZ_AP025160.1"/>
</dbReference>
<dbReference type="OMA" id="CQDAHHW"/>
<feature type="domain" description="PPM-type phosphatase" evidence="1">
    <location>
        <begin position="11"/>
        <end position="233"/>
    </location>
</feature>
<dbReference type="InterPro" id="IPR036457">
    <property type="entry name" value="PPM-type-like_dom_sf"/>
</dbReference>
<evidence type="ECO:0000259" key="1">
    <source>
        <dbReference type="Pfam" id="PF13672"/>
    </source>
</evidence>
<comment type="caution">
    <text evidence="2">The sequence shown here is derived from an EMBL/GenBank/DDBJ whole genome shotgun (WGS) entry which is preliminary data.</text>
</comment>
<dbReference type="InterPro" id="IPR001932">
    <property type="entry name" value="PPM-type_phosphatase-like_dom"/>
</dbReference>
<sequence>MEWCYAAASVVGLSHIRTGTRLQDAKHCFVASGTDGRRVLFAVVADGAGSANFGGQGASIICRTLASQARSALRDAAELPDDETIWTWLDIARDRIQRAAKKRELTSRDFATTLVLFMASPEAVVTAHIGDGAIVVRDRDNALWRVLSKPHHGEYASTTYFVTDDPQPTLRIGRCPNQFNAIAVFSDGIENLVLDSVTGAASAAFFTPMAKPLDTSTATGRDCALSRSLASFLASDRLNERTDDDKTLIVAVLK</sequence>
<dbReference type="AlphaFoldDB" id="A0A2W1K2N5"/>
<organism evidence="2 3">
    <name type="scientific">Acidithiobacillus ferrooxidans</name>
    <name type="common">Thiobacillus ferrooxidans</name>
    <dbReference type="NCBI Taxonomy" id="920"/>
    <lineage>
        <taxon>Bacteria</taxon>
        <taxon>Pseudomonadati</taxon>
        <taxon>Pseudomonadota</taxon>
        <taxon>Acidithiobacillia</taxon>
        <taxon>Acidithiobacillales</taxon>
        <taxon>Acidithiobacillaceae</taxon>
        <taxon>Acidithiobacillus</taxon>
    </lineage>
</organism>
<protein>
    <submittedName>
        <fullName evidence="2">Protein phosphatase 2C domain-containing protein</fullName>
    </submittedName>
</protein>
<reference evidence="2 3" key="1">
    <citation type="submission" date="2018-06" db="EMBL/GenBank/DDBJ databases">
        <title>Draft sequence of Acidithiobacillus ferrooxidans CCM 4253.</title>
        <authorList>
            <person name="Moya-Beltran A."/>
            <person name="Castro M."/>
            <person name="Covarrubias P.C."/>
            <person name="Issotta F."/>
            <person name="Janiczek O."/>
            <person name="Mandl M."/>
            <person name="Kucera J."/>
            <person name="Quatrini R."/>
        </authorList>
    </citation>
    <scope>NUCLEOTIDE SEQUENCE [LARGE SCALE GENOMIC DNA]</scope>
    <source>
        <strain evidence="2 3">CCM 4253</strain>
    </source>
</reference>
<dbReference type="Gene3D" id="3.60.40.10">
    <property type="entry name" value="PPM-type phosphatase domain"/>
    <property type="match status" value="1"/>
</dbReference>
<name>A0A2W1K2N5_ACIFR</name>
<dbReference type="EMBL" id="QKQP01000005">
    <property type="protein sequence ID" value="PZD80879.1"/>
    <property type="molecule type" value="Genomic_DNA"/>
</dbReference>
<dbReference type="OrthoDB" id="9805674at2"/>
<accession>A0A2W1K2N5</accession>
<gene>
    <name evidence="2" type="ORF">DN052_10700</name>
</gene>
<evidence type="ECO:0000313" key="3">
    <source>
        <dbReference type="Proteomes" id="UP000248886"/>
    </source>
</evidence>
<dbReference type="GeneID" id="65281901"/>
<dbReference type="SUPFAM" id="SSF81606">
    <property type="entry name" value="PP2C-like"/>
    <property type="match status" value="1"/>
</dbReference>
<proteinExistence type="predicted"/>
<evidence type="ECO:0000313" key="2">
    <source>
        <dbReference type="EMBL" id="PZD80879.1"/>
    </source>
</evidence>
<dbReference type="Proteomes" id="UP000248886">
    <property type="component" value="Unassembled WGS sequence"/>
</dbReference>
<dbReference type="Pfam" id="PF13672">
    <property type="entry name" value="PP2C_2"/>
    <property type="match status" value="1"/>
</dbReference>